<proteinExistence type="predicted"/>
<accession>A0A242WDH4</accession>
<evidence type="ECO:0000313" key="1">
    <source>
        <dbReference type="EMBL" id="OTW54165.1"/>
    </source>
</evidence>
<sequence length="72" mass="7887">MDIVLSGHAQGGQFKLLFISKLVALNQGVLPKHTAGLYEEQNTSMVVSRGLGNSNIPQRIFNRPELVVVQLN</sequence>
<gene>
    <name evidence="1" type="ORF">BK699_04000</name>
</gene>
<protein>
    <recommendedName>
        <fullName evidence="3">Phosphoesterase</fullName>
    </recommendedName>
</protein>
<dbReference type="Proteomes" id="UP000195152">
    <property type="component" value="Unassembled WGS sequence"/>
</dbReference>
<organism evidence="1 2">
    <name type="scientific">Bacillus thuringiensis serovar mexicanensis</name>
    <dbReference type="NCBI Taxonomy" id="180868"/>
    <lineage>
        <taxon>Bacteria</taxon>
        <taxon>Bacillati</taxon>
        <taxon>Bacillota</taxon>
        <taxon>Bacilli</taxon>
        <taxon>Bacillales</taxon>
        <taxon>Bacillaceae</taxon>
        <taxon>Bacillus</taxon>
        <taxon>Bacillus cereus group</taxon>
    </lineage>
</organism>
<evidence type="ECO:0008006" key="3">
    <source>
        <dbReference type="Google" id="ProtNLM"/>
    </source>
</evidence>
<evidence type="ECO:0000313" key="2">
    <source>
        <dbReference type="Proteomes" id="UP000195152"/>
    </source>
</evidence>
<dbReference type="AlphaFoldDB" id="A0A242WDH4"/>
<reference evidence="1 2" key="1">
    <citation type="submission" date="2016-10" db="EMBL/GenBank/DDBJ databases">
        <title>Comparative genomics of Bacillus thuringiensis reveals a path to pathogens against multiple invertebrate hosts.</title>
        <authorList>
            <person name="Zheng J."/>
            <person name="Gao Q."/>
            <person name="Liu H."/>
            <person name="Peng D."/>
            <person name="Ruan L."/>
            <person name="Sun M."/>
        </authorList>
    </citation>
    <scope>NUCLEOTIDE SEQUENCE [LARGE SCALE GENOMIC DNA]</scope>
    <source>
        <strain evidence="1">BGSC 4AC1</strain>
    </source>
</reference>
<comment type="caution">
    <text evidence="1">The sequence shown here is derived from an EMBL/GenBank/DDBJ whole genome shotgun (WGS) entry which is preliminary data.</text>
</comment>
<dbReference type="EMBL" id="NFCF01000038">
    <property type="protein sequence ID" value="OTW54165.1"/>
    <property type="molecule type" value="Genomic_DNA"/>
</dbReference>
<name>A0A242WDH4_BACTU</name>